<accession>A0A2M7IM32</accession>
<name>A0A2M7IM32_9BACT</name>
<protein>
    <submittedName>
        <fullName evidence="2">GDP-mannose 4,6-dehydratase</fullName>
    </submittedName>
</protein>
<dbReference type="AlphaFoldDB" id="A0A2M7IM32"/>
<dbReference type="SUPFAM" id="SSF51735">
    <property type="entry name" value="NAD(P)-binding Rossmann-fold domains"/>
    <property type="match status" value="1"/>
</dbReference>
<reference evidence="3" key="1">
    <citation type="submission" date="2017-09" db="EMBL/GenBank/DDBJ databases">
        <title>Depth-based differentiation of microbial function through sediment-hosted aquifers and enrichment of novel symbionts in the deep terrestrial subsurface.</title>
        <authorList>
            <person name="Probst A.J."/>
            <person name="Ladd B."/>
            <person name="Jarett J.K."/>
            <person name="Geller-Mcgrath D.E."/>
            <person name="Sieber C.M.K."/>
            <person name="Emerson J.B."/>
            <person name="Anantharaman K."/>
            <person name="Thomas B.C."/>
            <person name="Malmstrom R."/>
            <person name="Stieglmeier M."/>
            <person name="Klingl A."/>
            <person name="Woyke T."/>
            <person name="Ryan C.M."/>
            <person name="Banfield J.F."/>
        </authorList>
    </citation>
    <scope>NUCLEOTIDE SEQUENCE [LARGE SCALE GENOMIC DNA]</scope>
</reference>
<dbReference type="InterPro" id="IPR036291">
    <property type="entry name" value="NAD(P)-bd_dom_sf"/>
</dbReference>
<dbReference type="Pfam" id="PF16363">
    <property type="entry name" value="GDP_Man_Dehyd"/>
    <property type="match status" value="1"/>
</dbReference>
<evidence type="ECO:0000313" key="3">
    <source>
        <dbReference type="Proteomes" id="UP000229931"/>
    </source>
</evidence>
<comment type="caution">
    <text evidence="2">The sequence shown here is derived from an EMBL/GenBank/DDBJ whole genome shotgun (WGS) entry which is preliminary data.</text>
</comment>
<dbReference type="EMBL" id="PFHP01000018">
    <property type="protein sequence ID" value="PIW95892.1"/>
    <property type="molecule type" value="Genomic_DNA"/>
</dbReference>
<evidence type="ECO:0000259" key="1">
    <source>
        <dbReference type="Pfam" id="PF16363"/>
    </source>
</evidence>
<sequence>MKILITGITGFVGSHLADYLLANFSEVEVYGIKRWRSKMENIEHLTDAVKFYDCDIKDPHNIYEVINEIRPEKIFHLAAQSYVPASWEAPNETLLLNISGQTNILEAVKSIRHREPVYDPIILIAGSSEEYGLVRPNELPIKETNQLRPLSPYAISKVCQDFLGFQYWNSFKIKSIRSRAFNHSGPRRAEVFVDSNFAKQIAKIEKGLQPPLIKVGNLEAKRDFTDVRDIVRAYWLATEKCQPGDVYNISAGNCYSIQEVLDKLISLSTIKDIKVVKDQTRLRPSDVPILQGDSSKFRAATGWQPKIDYLNQTLADMLNYWRARV</sequence>
<feature type="domain" description="NAD(P)-binding" evidence="1">
    <location>
        <begin position="4"/>
        <end position="308"/>
    </location>
</feature>
<dbReference type="Proteomes" id="UP000229931">
    <property type="component" value="Unassembled WGS sequence"/>
</dbReference>
<dbReference type="PANTHER" id="PTHR43000">
    <property type="entry name" value="DTDP-D-GLUCOSE 4,6-DEHYDRATASE-RELATED"/>
    <property type="match status" value="1"/>
</dbReference>
<dbReference type="Gene3D" id="3.90.25.10">
    <property type="entry name" value="UDP-galactose 4-epimerase, domain 1"/>
    <property type="match status" value="1"/>
</dbReference>
<organism evidence="2 3">
    <name type="scientific">Candidatus Kuenenbacteria bacterium CG_4_8_14_3_um_filter_39_15</name>
    <dbReference type="NCBI Taxonomy" id="1974615"/>
    <lineage>
        <taxon>Bacteria</taxon>
        <taxon>Candidatus Kueneniibacteriota</taxon>
    </lineage>
</organism>
<dbReference type="Gene3D" id="3.40.50.720">
    <property type="entry name" value="NAD(P)-binding Rossmann-like Domain"/>
    <property type="match status" value="1"/>
</dbReference>
<gene>
    <name evidence="2" type="ORF">COZ84_01000</name>
</gene>
<dbReference type="InterPro" id="IPR016040">
    <property type="entry name" value="NAD(P)-bd_dom"/>
</dbReference>
<dbReference type="CDD" id="cd05260">
    <property type="entry name" value="GDP_MD_SDR_e"/>
    <property type="match status" value="1"/>
</dbReference>
<proteinExistence type="predicted"/>
<evidence type="ECO:0000313" key="2">
    <source>
        <dbReference type="EMBL" id="PIW95892.1"/>
    </source>
</evidence>